<gene>
    <name evidence="2" type="ORF">BDV25DRAFT_144439</name>
</gene>
<reference evidence="2 3" key="1">
    <citation type="submission" date="2019-04" db="EMBL/GenBank/DDBJ databases">
        <title>Friends and foes A comparative genomics study of 23 Aspergillus species from section Flavi.</title>
        <authorList>
            <consortium name="DOE Joint Genome Institute"/>
            <person name="Kjaerbolling I."/>
            <person name="Vesth T."/>
            <person name="Frisvad J.C."/>
            <person name="Nybo J.L."/>
            <person name="Theobald S."/>
            <person name="Kildgaard S."/>
            <person name="Isbrandt T."/>
            <person name="Kuo A."/>
            <person name="Sato A."/>
            <person name="Lyhne E.K."/>
            <person name="Kogle M.E."/>
            <person name="Wiebenga A."/>
            <person name="Kun R.S."/>
            <person name="Lubbers R.J."/>
            <person name="Makela M.R."/>
            <person name="Barry K."/>
            <person name="Chovatia M."/>
            <person name="Clum A."/>
            <person name="Daum C."/>
            <person name="Haridas S."/>
            <person name="He G."/>
            <person name="LaButti K."/>
            <person name="Lipzen A."/>
            <person name="Mondo S."/>
            <person name="Riley R."/>
            <person name="Salamov A."/>
            <person name="Simmons B.A."/>
            <person name="Magnuson J.K."/>
            <person name="Henrissat B."/>
            <person name="Mortensen U.H."/>
            <person name="Larsen T.O."/>
            <person name="Devries R.P."/>
            <person name="Grigoriev I.V."/>
            <person name="Machida M."/>
            <person name="Baker S.E."/>
            <person name="Andersen M.R."/>
        </authorList>
    </citation>
    <scope>NUCLEOTIDE SEQUENCE [LARGE SCALE GENOMIC DNA]</scope>
    <source>
        <strain evidence="2 3">IBT 18842</strain>
    </source>
</reference>
<sequence>MSFITPPFWVLVHLELSLSHHFHVACLLCLLLILTQQVDKSRWLRKNFA</sequence>
<keyword evidence="3" id="KW-1185">Reference proteome</keyword>
<keyword evidence="1" id="KW-1133">Transmembrane helix</keyword>
<feature type="transmembrane region" description="Helical" evidence="1">
    <location>
        <begin position="20"/>
        <end position="38"/>
    </location>
</feature>
<keyword evidence="1" id="KW-0472">Membrane</keyword>
<keyword evidence="1" id="KW-0812">Transmembrane</keyword>
<organism evidence="2 3">
    <name type="scientific">Aspergillus avenaceus</name>
    <dbReference type="NCBI Taxonomy" id="36643"/>
    <lineage>
        <taxon>Eukaryota</taxon>
        <taxon>Fungi</taxon>
        <taxon>Dikarya</taxon>
        <taxon>Ascomycota</taxon>
        <taxon>Pezizomycotina</taxon>
        <taxon>Eurotiomycetes</taxon>
        <taxon>Eurotiomycetidae</taxon>
        <taxon>Eurotiales</taxon>
        <taxon>Aspergillaceae</taxon>
        <taxon>Aspergillus</taxon>
        <taxon>Aspergillus subgen. Circumdati</taxon>
    </lineage>
</organism>
<dbReference type="EMBL" id="ML742323">
    <property type="protein sequence ID" value="KAE8145662.1"/>
    <property type="molecule type" value="Genomic_DNA"/>
</dbReference>
<evidence type="ECO:0000256" key="1">
    <source>
        <dbReference type="SAM" id="Phobius"/>
    </source>
</evidence>
<name>A0A5N6TH60_ASPAV</name>
<dbReference type="AlphaFoldDB" id="A0A5N6TH60"/>
<protein>
    <submittedName>
        <fullName evidence="2">Uncharacterized protein</fullName>
    </submittedName>
</protein>
<evidence type="ECO:0000313" key="3">
    <source>
        <dbReference type="Proteomes" id="UP000325780"/>
    </source>
</evidence>
<proteinExistence type="predicted"/>
<dbReference type="Proteomes" id="UP000325780">
    <property type="component" value="Unassembled WGS sequence"/>
</dbReference>
<accession>A0A5N6TH60</accession>
<evidence type="ECO:0000313" key="2">
    <source>
        <dbReference type="EMBL" id="KAE8145662.1"/>
    </source>
</evidence>